<evidence type="ECO:0000313" key="3">
    <source>
        <dbReference type="EMBL" id="KAG7360193.1"/>
    </source>
</evidence>
<feature type="transmembrane region" description="Helical" evidence="2">
    <location>
        <begin position="239"/>
        <end position="260"/>
    </location>
</feature>
<dbReference type="Proteomes" id="UP000693970">
    <property type="component" value="Unassembled WGS sequence"/>
</dbReference>
<dbReference type="EMBL" id="JAGRRH010000013">
    <property type="protein sequence ID" value="KAG7360193.1"/>
    <property type="molecule type" value="Genomic_DNA"/>
</dbReference>
<feature type="transmembrane region" description="Helical" evidence="2">
    <location>
        <begin position="280"/>
        <end position="301"/>
    </location>
</feature>
<keyword evidence="2" id="KW-0472">Membrane</keyword>
<organism evidence="3 4">
    <name type="scientific">Nitzschia inconspicua</name>
    <dbReference type="NCBI Taxonomy" id="303405"/>
    <lineage>
        <taxon>Eukaryota</taxon>
        <taxon>Sar</taxon>
        <taxon>Stramenopiles</taxon>
        <taxon>Ochrophyta</taxon>
        <taxon>Bacillariophyta</taxon>
        <taxon>Bacillariophyceae</taxon>
        <taxon>Bacillariophycidae</taxon>
        <taxon>Bacillariales</taxon>
        <taxon>Bacillariaceae</taxon>
        <taxon>Nitzschia</taxon>
    </lineage>
</organism>
<keyword evidence="2" id="KW-0812">Transmembrane</keyword>
<protein>
    <submittedName>
        <fullName evidence="3">Uncharacterized protein</fullName>
    </submittedName>
</protein>
<reference evidence="3" key="2">
    <citation type="submission" date="2021-04" db="EMBL/GenBank/DDBJ databases">
        <authorList>
            <person name="Podell S."/>
        </authorList>
    </citation>
    <scope>NUCLEOTIDE SEQUENCE</scope>
    <source>
        <strain evidence="3">Hildebrandi</strain>
    </source>
</reference>
<feature type="transmembrane region" description="Helical" evidence="2">
    <location>
        <begin position="154"/>
        <end position="174"/>
    </location>
</feature>
<comment type="caution">
    <text evidence="3">The sequence shown here is derived from an EMBL/GenBank/DDBJ whole genome shotgun (WGS) entry which is preliminary data.</text>
</comment>
<feature type="transmembrane region" description="Helical" evidence="2">
    <location>
        <begin position="112"/>
        <end position="133"/>
    </location>
</feature>
<keyword evidence="4" id="KW-1185">Reference proteome</keyword>
<keyword evidence="2" id="KW-1133">Transmembrane helix</keyword>
<feature type="transmembrane region" description="Helical" evidence="2">
    <location>
        <begin position="12"/>
        <end position="30"/>
    </location>
</feature>
<sequence length="409" mass="45523">MPEETMMKIGGCVPFTLACAYVIFCLLVGHNNSDDGSKYTTLSWATDCFTATIFGLMSLRLFFSTSHWRMTSLSFLLQCFAFIIKALSSRSYGDVMVSDTQGGEELPTNLFLLTWLQYLLWTGSALLYAFLIHHTLEKAKEYGGLSCGLLESRVLFGMISLAALAISTGCIWNMLKLWSYNGIGGDDENEGQKIPIVILFYGILFWNGFYGAFLITAAYVWNAFAKQTKVFVSGLPHSIATAVVVVCQVSILAILVFYALNVANNDDKLDVQKSCMYATIFLNLATLMTGYFVHSFFLVLFRCAAHVFKVEDSTDDDSFDEENVSEHSSAASSGEDGISKKYLAHSSHDYHDSDDESNACEDVDMVKERVKNYEYNTRKAKGTLPNMPEELPTGMTSGRVLTYFVGMME</sequence>
<evidence type="ECO:0000256" key="1">
    <source>
        <dbReference type="SAM" id="MobiDB-lite"/>
    </source>
</evidence>
<name>A0A9K3PUN6_9STRA</name>
<feature type="transmembrane region" description="Helical" evidence="2">
    <location>
        <begin position="42"/>
        <end position="63"/>
    </location>
</feature>
<gene>
    <name evidence="3" type="ORF">IV203_035292</name>
</gene>
<dbReference type="AlphaFoldDB" id="A0A9K3PUN6"/>
<evidence type="ECO:0000256" key="2">
    <source>
        <dbReference type="SAM" id="Phobius"/>
    </source>
</evidence>
<reference evidence="3" key="1">
    <citation type="journal article" date="2021" name="Sci. Rep.">
        <title>Diploid genomic architecture of Nitzschia inconspicua, an elite biomass production diatom.</title>
        <authorList>
            <person name="Oliver A."/>
            <person name="Podell S."/>
            <person name="Pinowska A."/>
            <person name="Traller J.C."/>
            <person name="Smith S.R."/>
            <person name="McClure R."/>
            <person name="Beliaev A."/>
            <person name="Bohutskyi P."/>
            <person name="Hill E.A."/>
            <person name="Rabines A."/>
            <person name="Zheng H."/>
            <person name="Allen L.Z."/>
            <person name="Kuo A."/>
            <person name="Grigoriev I.V."/>
            <person name="Allen A.E."/>
            <person name="Hazlebeck D."/>
            <person name="Allen E.E."/>
        </authorList>
    </citation>
    <scope>NUCLEOTIDE SEQUENCE</scope>
    <source>
        <strain evidence="3">Hildebrandi</strain>
    </source>
</reference>
<feature type="transmembrane region" description="Helical" evidence="2">
    <location>
        <begin position="194"/>
        <end position="219"/>
    </location>
</feature>
<feature type="region of interest" description="Disordered" evidence="1">
    <location>
        <begin position="315"/>
        <end position="336"/>
    </location>
</feature>
<proteinExistence type="predicted"/>
<evidence type="ECO:0000313" key="4">
    <source>
        <dbReference type="Proteomes" id="UP000693970"/>
    </source>
</evidence>
<accession>A0A9K3PUN6</accession>